<evidence type="ECO:0000256" key="1">
    <source>
        <dbReference type="SAM" id="SignalP"/>
    </source>
</evidence>
<keyword evidence="4" id="KW-1185">Reference proteome</keyword>
<dbReference type="InterPro" id="IPR012854">
    <property type="entry name" value="Cu_amine_oxidase-like_N"/>
</dbReference>
<dbReference type="Proteomes" id="UP000183975">
    <property type="component" value="Unassembled WGS sequence"/>
</dbReference>
<dbReference type="InterPro" id="IPR036582">
    <property type="entry name" value="Mao_N_sf"/>
</dbReference>
<keyword evidence="1" id="KW-0732">Signal</keyword>
<evidence type="ECO:0000313" key="4">
    <source>
        <dbReference type="Proteomes" id="UP000183975"/>
    </source>
</evidence>
<gene>
    <name evidence="3" type="ORF">SAMN02745138_03307</name>
</gene>
<feature type="chain" id="PRO_5012771078" evidence="1">
    <location>
        <begin position="24"/>
        <end position="510"/>
    </location>
</feature>
<accession>A0A1M7A047</accession>
<dbReference type="Pfam" id="PF07833">
    <property type="entry name" value="Cu_amine_oxidN1"/>
    <property type="match status" value="1"/>
</dbReference>
<dbReference type="EMBL" id="FRAH01000098">
    <property type="protein sequence ID" value="SHL36158.1"/>
    <property type="molecule type" value="Genomic_DNA"/>
</dbReference>
<reference evidence="3 4" key="1">
    <citation type="submission" date="2016-11" db="EMBL/GenBank/DDBJ databases">
        <authorList>
            <person name="Jaros S."/>
            <person name="Januszkiewicz K."/>
            <person name="Wedrychowicz H."/>
        </authorList>
    </citation>
    <scope>NUCLEOTIDE SEQUENCE [LARGE SCALE GENOMIC DNA]</scope>
    <source>
        <strain evidence="3 4">DSM 14214</strain>
    </source>
</reference>
<proteinExistence type="predicted"/>
<feature type="signal peptide" evidence="1">
    <location>
        <begin position="1"/>
        <end position="23"/>
    </location>
</feature>
<feature type="domain" description="Copper amine oxidase-like N-terminal" evidence="2">
    <location>
        <begin position="428"/>
        <end position="473"/>
    </location>
</feature>
<evidence type="ECO:0000259" key="2">
    <source>
        <dbReference type="Pfam" id="PF07833"/>
    </source>
</evidence>
<protein>
    <submittedName>
        <fullName evidence="3">Copper amine oxidase N-terminal domain-containing protein</fullName>
    </submittedName>
</protein>
<organism evidence="3 4">
    <name type="scientific">Anaerotignum lactatifermentans DSM 14214</name>
    <dbReference type="NCBI Taxonomy" id="1121323"/>
    <lineage>
        <taxon>Bacteria</taxon>
        <taxon>Bacillati</taxon>
        <taxon>Bacillota</taxon>
        <taxon>Clostridia</taxon>
        <taxon>Lachnospirales</taxon>
        <taxon>Anaerotignaceae</taxon>
        <taxon>Anaerotignum</taxon>
    </lineage>
</organism>
<dbReference type="SUPFAM" id="SSF55383">
    <property type="entry name" value="Copper amine oxidase, domain N"/>
    <property type="match status" value="1"/>
</dbReference>
<dbReference type="AlphaFoldDB" id="A0A1M7A047"/>
<name>A0A1M7A047_9FIRM</name>
<dbReference type="PROSITE" id="PS51257">
    <property type="entry name" value="PROKAR_LIPOPROTEIN"/>
    <property type="match status" value="1"/>
</dbReference>
<evidence type="ECO:0000313" key="3">
    <source>
        <dbReference type="EMBL" id="SHL36158.1"/>
    </source>
</evidence>
<dbReference type="RefSeq" id="WP_072853611.1">
    <property type="nucleotide sequence ID" value="NZ_FRAH01000098.1"/>
</dbReference>
<dbReference type="OrthoDB" id="2080377at2"/>
<sequence>MRRKLAAVLCTLLCLTAFTGCSADEVGYLQMSVDMLKGMEVSETTGEAEITLDFDAMKTFAADAMLASGMTQEDVDTAMAGMTDFDGKKNVKLEYTMLMNMDDMSFMFDVDATYKNQEYSFGRWYYGNKDGVYISTETVWSAYRLMRDMTDVDTDSYFFSDAFAQEWKAMLDRDQYICVLDMKEDLGLTQEELDALIPSGYDSLYDAAVNMYKDGFSGFTTGMVTRIQNGYQIEATGTEVGQMLVSLLDYMAQNPEPVINALEEYLKVTMQASGATEAEIADLTSSMQAARDDVEAFRTVLADVKDAVETGMQNETVAALLAGFHYTGEVTKVNDRYYGSENYQMAYKGGTMCAVTSSTRTQEARGSVVFPSISVRPDAITTELETLTDKYNPVTGVSATWYYDEPTAFLTEERAEPVYWGGSASPIVEYVVQDGRIYLPLRSICDMLGETVTWDQATKTASVVQGETVISMDSILVDSTSYIGVRGFEALGYQVTYTNTDGQHVATIVK</sequence>